<accession>A0A517NNS2</accession>
<reference evidence="4 5" key="1">
    <citation type="submission" date="2019-02" db="EMBL/GenBank/DDBJ databases">
        <title>Deep-cultivation of Planctomycetes and their phenomic and genomic characterization uncovers novel biology.</title>
        <authorList>
            <person name="Wiegand S."/>
            <person name="Jogler M."/>
            <person name="Boedeker C."/>
            <person name="Pinto D."/>
            <person name="Vollmers J."/>
            <person name="Rivas-Marin E."/>
            <person name="Kohn T."/>
            <person name="Peeters S.H."/>
            <person name="Heuer A."/>
            <person name="Rast P."/>
            <person name="Oberbeckmann S."/>
            <person name="Bunk B."/>
            <person name="Jeske O."/>
            <person name="Meyerdierks A."/>
            <person name="Storesund J.E."/>
            <person name="Kallscheuer N."/>
            <person name="Luecker S."/>
            <person name="Lage O.M."/>
            <person name="Pohl T."/>
            <person name="Merkel B.J."/>
            <person name="Hornburger P."/>
            <person name="Mueller R.-W."/>
            <person name="Bruemmer F."/>
            <person name="Labrenz M."/>
            <person name="Spormann A.M."/>
            <person name="Op den Camp H."/>
            <person name="Overmann J."/>
            <person name="Amann R."/>
            <person name="Jetten M.S.M."/>
            <person name="Mascher T."/>
            <person name="Medema M.H."/>
            <person name="Devos D.P."/>
            <person name="Kaster A.-K."/>
            <person name="Ovreas L."/>
            <person name="Rohde M."/>
            <person name="Galperin M.Y."/>
            <person name="Jogler C."/>
        </authorList>
    </citation>
    <scope>NUCLEOTIDE SEQUENCE [LARGE SCALE GENOMIC DNA]</scope>
    <source>
        <strain evidence="4 5">K23_9</strain>
    </source>
</reference>
<dbReference type="Pfam" id="PF14237">
    <property type="entry name" value="GYF_2"/>
    <property type="match status" value="1"/>
</dbReference>
<feature type="region of interest" description="Disordered" evidence="1">
    <location>
        <begin position="56"/>
        <end position="81"/>
    </location>
</feature>
<evidence type="ECO:0000313" key="4">
    <source>
        <dbReference type="EMBL" id="QDT08762.1"/>
    </source>
</evidence>
<dbReference type="OrthoDB" id="255288at2"/>
<dbReference type="InterPro" id="IPR025640">
    <property type="entry name" value="GYF_2"/>
</dbReference>
<keyword evidence="5" id="KW-1185">Reference proteome</keyword>
<evidence type="ECO:0000259" key="3">
    <source>
        <dbReference type="Pfam" id="PF14237"/>
    </source>
</evidence>
<dbReference type="InterPro" id="IPR020941">
    <property type="entry name" value="SUFU-like_domain"/>
</dbReference>
<feature type="compositionally biased region" description="Basic and acidic residues" evidence="1">
    <location>
        <begin position="59"/>
        <end position="71"/>
    </location>
</feature>
<evidence type="ECO:0000259" key="2">
    <source>
        <dbReference type="Pfam" id="PF05076"/>
    </source>
</evidence>
<name>A0A517NNS2_9BACT</name>
<evidence type="ECO:0000256" key="1">
    <source>
        <dbReference type="SAM" id="MobiDB-lite"/>
    </source>
</evidence>
<sequence>MPRQWYIKSTSGSRGPFTSKTLYRLARDGKLTPNTGISSDGQHWFKAKKVPELNFDIATRSERDESTDSKRSSSKRPRNNRWFIQTKNGVLGPVSVNRLNRMARDGRIQPCVAVSKDKVRWIKAKRVRGVNFPPPTAVVQLPVRLPVLQELPIAGQLPRLSDLQPRRCDVISIELPVVADVPWAGPLPTLSDLPLRRNEVTKVVLTVIQELPVAGQLPSLGDLPWRRCDVVSRRLPVLAELPIAGPLPRLSDLPPRRSEVTAVALPIIHDLPIAGAVPTFQQIESLRVPEVESPDPGFAQMRRAALVQHLGELWQVAGANQPAGNMVDVCIHPGSAERPFTTLITNGMSDIPMDVPDGGWSPRAELIMYAREANPAYIRLLQGLAQIPRQEQRGFWYGATMANGDPAKAIFANSALDSFVFMIPAVASDFQISQSLSISDQPLQLLWVLPISSAERDLIDTDGMKRFCELLHQNHHQPLMVPHRTCYVSPSNAISDHAG</sequence>
<dbReference type="RefSeq" id="WP_145416247.1">
    <property type="nucleotide sequence ID" value="NZ_CP036526.1"/>
</dbReference>
<dbReference type="AlphaFoldDB" id="A0A517NNS2"/>
<dbReference type="Proteomes" id="UP000319817">
    <property type="component" value="Chromosome"/>
</dbReference>
<protein>
    <submittedName>
        <fullName evidence="4">Suppressor of fused protein (SUFU)</fullName>
    </submittedName>
</protein>
<dbReference type="Pfam" id="PF05076">
    <property type="entry name" value="SUFU"/>
    <property type="match status" value="1"/>
</dbReference>
<evidence type="ECO:0000313" key="5">
    <source>
        <dbReference type="Proteomes" id="UP000319817"/>
    </source>
</evidence>
<feature type="domain" description="Suppressor of fused-like" evidence="2">
    <location>
        <begin position="327"/>
        <end position="484"/>
    </location>
</feature>
<organism evidence="4 5">
    <name type="scientific">Stieleria marina</name>
    <dbReference type="NCBI Taxonomy" id="1930275"/>
    <lineage>
        <taxon>Bacteria</taxon>
        <taxon>Pseudomonadati</taxon>
        <taxon>Planctomycetota</taxon>
        <taxon>Planctomycetia</taxon>
        <taxon>Pirellulales</taxon>
        <taxon>Pirellulaceae</taxon>
        <taxon>Stieleria</taxon>
    </lineage>
</organism>
<gene>
    <name evidence="4" type="ORF">K239x_07040</name>
</gene>
<dbReference type="EMBL" id="CP036526">
    <property type="protein sequence ID" value="QDT08762.1"/>
    <property type="molecule type" value="Genomic_DNA"/>
</dbReference>
<proteinExistence type="predicted"/>
<feature type="domain" description="GYF" evidence="3">
    <location>
        <begin position="5"/>
        <end position="53"/>
    </location>
</feature>